<organism evidence="16 17">
    <name type="scientific">Methylacidimicrobium tartarophylax</name>
    <dbReference type="NCBI Taxonomy" id="1041768"/>
    <lineage>
        <taxon>Bacteria</taxon>
        <taxon>Pseudomonadati</taxon>
        <taxon>Verrucomicrobiota</taxon>
        <taxon>Methylacidimicrobium</taxon>
    </lineage>
</organism>
<dbReference type="PANTHER" id="PTHR21499:SF3">
    <property type="entry name" value="ASPARTOKINASE"/>
    <property type="match status" value="1"/>
</dbReference>
<dbReference type="Pfam" id="PF22468">
    <property type="entry name" value="ACT_9"/>
    <property type="match status" value="2"/>
</dbReference>
<dbReference type="Gene3D" id="3.40.1160.10">
    <property type="entry name" value="Acetylglutamate kinase-like"/>
    <property type="match status" value="1"/>
</dbReference>
<dbReference type="CDD" id="cd04261">
    <property type="entry name" value="AAK_AKii-LysC-BS"/>
    <property type="match status" value="1"/>
</dbReference>
<dbReference type="Proteomes" id="UP000334923">
    <property type="component" value="Unassembled WGS sequence"/>
</dbReference>
<feature type="binding site" evidence="12">
    <location>
        <position position="74"/>
    </location>
    <ligand>
        <name>substrate</name>
    </ligand>
</feature>
<keyword evidence="10" id="KW-0457">Lysine biosynthesis</keyword>
<evidence type="ECO:0000256" key="2">
    <source>
        <dbReference type="ARBA" id="ARBA00004986"/>
    </source>
</evidence>
<dbReference type="GO" id="GO:0009089">
    <property type="term" value="P:lysine biosynthetic process via diaminopimelate"/>
    <property type="evidence" value="ECO:0007669"/>
    <property type="project" value="UniProtKB-UniPathway"/>
</dbReference>
<dbReference type="GO" id="GO:0009090">
    <property type="term" value="P:homoserine biosynthetic process"/>
    <property type="evidence" value="ECO:0007669"/>
    <property type="project" value="TreeGrafter"/>
</dbReference>
<dbReference type="EMBL" id="CABFVA020000065">
    <property type="protein sequence ID" value="VVM06222.1"/>
    <property type="molecule type" value="Genomic_DNA"/>
</dbReference>
<proteinExistence type="inferred from homology"/>
<dbReference type="CDD" id="cd04936">
    <property type="entry name" value="ACT_AKii-LysC-BS-like_2"/>
    <property type="match status" value="1"/>
</dbReference>
<dbReference type="InterPro" id="IPR005260">
    <property type="entry name" value="Asp_kin_monofn"/>
</dbReference>
<feature type="binding site" evidence="12">
    <location>
        <begin position="209"/>
        <end position="210"/>
    </location>
    <ligand>
        <name>ATP</name>
        <dbReference type="ChEBI" id="CHEBI:30616"/>
    </ligand>
</feature>
<dbReference type="PROSITE" id="PS51671">
    <property type="entry name" value="ACT"/>
    <property type="match status" value="1"/>
</dbReference>
<evidence type="ECO:0000256" key="3">
    <source>
        <dbReference type="ARBA" id="ARBA00005139"/>
    </source>
</evidence>
<dbReference type="InterPro" id="IPR001048">
    <property type="entry name" value="Asp/Glu/Uridylate_kinase"/>
</dbReference>
<dbReference type="PANTHER" id="PTHR21499">
    <property type="entry name" value="ASPARTATE KINASE"/>
    <property type="match status" value="1"/>
</dbReference>
<feature type="binding site" evidence="12">
    <location>
        <position position="184"/>
    </location>
    <ligand>
        <name>ATP</name>
        <dbReference type="ChEBI" id="CHEBI:30616"/>
    </ligand>
</feature>
<dbReference type="GO" id="GO:0009088">
    <property type="term" value="P:threonine biosynthetic process"/>
    <property type="evidence" value="ECO:0007669"/>
    <property type="project" value="UniProtKB-UniPathway"/>
</dbReference>
<dbReference type="InterPro" id="IPR041740">
    <property type="entry name" value="AKii-LysC-BS"/>
</dbReference>
<dbReference type="NCBIfam" id="NF005154">
    <property type="entry name" value="PRK06635.1-2"/>
    <property type="match status" value="1"/>
</dbReference>
<dbReference type="InterPro" id="IPR045865">
    <property type="entry name" value="ACT-like_dom_sf"/>
</dbReference>
<evidence type="ECO:0000313" key="17">
    <source>
        <dbReference type="Proteomes" id="UP000334923"/>
    </source>
</evidence>
<comment type="pathway">
    <text evidence="1 14">Amino-acid biosynthesis; L-lysine biosynthesis via DAP pathway; (S)-tetrahydrodipicolinate from L-aspartate: step 1/4.</text>
</comment>
<comment type="similarity">
    <text evidence="4 13">Belongs to the aspartokinase family.</text>
</comment>
<dbReference type="SUPFAM" id="SSF55021">
    <property type="entry name" value="ACT-like"/>
    <property type="match status" value="2"/>
</dbReference>
<feature type="binding site" evidence="12">
    <location>
        <begin position="7"/>
        <end position="10"/>
    </location>
    <ligand>
        <name>ATP</name>
        <dbReference type="ChEBI" id="CHEBI:30616"/>
    </ligand>
</feature>
<dbReference type="GO" id="GO:0005524">
    <property type="term" value="F:ATP binding"/>
    <property type="evidence" value="ECO:0007669"/>
    <property type="project" value="UniProtKB-KW"/>
</dbReference>
<evidence type="ECO:0000259" key="15">
    <source>
        <dbReference type="PROSITE" id="PS51671"/>
    </source>
</evidence>
<evidence type="ECO:0000256" key="11">
    <source>
        <dbReference type="ARBA" id="ARBA00047872"/>
    </source>
</evidence>
<dbReference type="GO" id="GO:0004072">
    <property type="term" value="F:aspartate kinase activity"/>
    <property type="evidence" value="ECO:0007669"/>
    <property type="project" value="UniProtKB-EC"/>
</dbReference>
<evidence type="ECO:0000256" key="1">
    <source>
        <dbReference type="ARBA" id="ARBA00004766"/>
    </source>
</evidence>
<gene>
    <name evidence="16" type="primary">lysC</name>
    <name evidence="16" type="ORF">MAMT_01063</name>
</gene>
<feature type="binding site" evidence="12">
    <location>
        <position position="47"/>
    </location>
    <ligand>
        <name>substrate</name>
    </ligand>
</feature>
<dbReference type="UniPathway" id="UPA00034">
    <property type="reaction ID" value="UER00015"/>
</dbReference>
<evidence type="ECO:0000256" key="4">
    <source>
        <dbReference type="ARBA" id="ARBA00010122"/>
    </source>
</evidence>
<protein>
    <recommendedName>
        <fullName evidence="13">Aspartokinase</fullName>
        <ecNumber evidence="13">2.7.2.4</ecNumber>
    </recommendedName>
</protein>
<dbReference type="NCBIfam" id="TIGR00656">
    <property type="entry name" value="asp_kin_monofn"/>
    <property type="match status" value="1"/>
</dbReference>
<evidence type="ECO:0000256" key="9">
    <source>
        <dbReference type="ARBA" id="ARBA00022840"/>
    </source>
</evidence>
<reference evidence="16 17" key="1">
    <citation type="submission" date="2019-09" db="EMBL/GenBank/DDBJ databases">
        <authorList>
            <person name="Cremers G."/>
        </authorList>
    </citation>
    <scope>NUCLEOTIDE SEQUENCE [LARGE SCALE GENOMIC DNA]</scope>
    <source>
        <strain evidence="16">4A</strain>
    </source>
</reference>
<comment type="pathway">
    <text evidence="2 14">Amino-acid biosynthesis; L-methionine biosynthesis via de novo pathway; L-homoserine from L-aspartate: step 1/3.</text>
</comment>
<name>A0A5E6M9I7_9BACT</name>
<dbReference type="NCBIfam" id="NF005155">
    <property type="entry name" value="PRK06635.1-4"/>
    <property type="match status" value="1"/>
</dbReference>
<keyword evidence="9 12" id="KW-0067">ATP-binding</keyword>
<evidence type="ECO:0000256" key="8">
    <source>
        <dbReference type="ARBA" id="ARBA00022777"/>
    </source>
</evidence>
<comment type="pathway">
    <text evidence="3 14">Amino-acid biosynthesis; L-threonine biosynthesis; L-threonine from L-aspartate: step 1/5.</text>
</comment>
<dbReference type="Gene3D" id="3.30.2130.10">
    <property type="entry name" value="VC0802-like"/>
    <property type="match status" value="1"/>
</dbReference>
<feature type="domain" description="ACT" evidence="15">
    <location>
        <begin position="264"/>
        <end position="347"/>
    </location>
</feature>
<dbReference type="OrthoDB" id="9799110at2"/>
<dbReference type="FunFam" id="3.30.2130.10:FF:000002">
    <property type="entry name" value="Aspartokinase"/>
    <property type="match status" value="1"/>
</dbReference>
<dbReference type="GO" id="GO:0005829">
    <property type="term" value="C:cytosol"/>
    <property type="evidence" value="ECO:0007669"/>
    <property type="project" value="TreeGrafter"/>
</dbReference>
<comment type="catalytic activity">
    <reaction evidence="11 13">
        <text>L-aspartate + ATP = 4-phospho-L-aspartate + ADP</text>
        <dbReference type="Rhea" id="RHEA:23776"/>
        <dbReference type="ChEBI" id="CHEBI:29991"/>
        <dbReference type="ChEBI" id="CHEBI:30616"/>
        <dbReference type="ChEBI" id="CHEBI:57535"/>
        <dbReference type="ChEBI" id="CHEBI:456216"/>
        <dbReference type="EC" id="2.7.2.4"/>
    </reaction>
</comment>
<evidence type="ECO:0000313" key="16">
    <source>
        <dbReference type="EMBL" id="VVM06222.1"/>
    </source>
</evidence>
<dbReference type="InterPro" id="IPR002912">
    <property type="entry name" value="ACT_dom"/>
</dbReference>
<dbReference type="PROSITE" id="PS00324">
    <property type="entry name" value="ASPARTOKINASE"/>
    <property type="match status" value="1"/>
</dbReference>
<dbReference type="UniPathway" id="UPA00050">
    <property type="reaction ID" value="UER00461"/>
</dbReference>
<dbReference type="FunFam" id="3.40.1160.10:FF:000002">
    <property type="entry name" value="Aspartokinase"/>
    <property type="match status" value="1"/>
</dbReference>
<dbReference type="PIRSF" id="PIRSF000726">
    <property type="entry name" value="Asp_kin"/>
    <property type="match status" value="1"/>
</dbReference>
<keyword evidence="5 14" id="KW-0028">Amino-acid biosynthesis</keyword>
<dbReference type="RefSeq" id="WP_142659939.1">
    <property type="nucleotide sequence ID" value="NZ_CABFVA020000065.1"/>
</dbReference>
<feature type="binding site" evidence="12">
    <location>
        <position position="179"/>
    </location>
    <ligand>
        <name>ATP</name>
        <dbReference type="ChEBI" id="CHEBI:30616"/>
    </ligand>
</feature>
<dbReference type="UniPathway" id="UPA00051">
    <property type="reaction ID" value="UER00462"/>
</dbReference>
<evidence type="ECO:0000256" key="10">
    <source>
        <dbReference type="ARBA" id="ARBA00023154"/>
    </source>
</evidence>
<dbReference type="EC" id="2.7.2.4" evidence="13"/>
<evidence type="ECO:0000256" key="5">
    <source>
        <dbReference type="ARBA" id="ARBA00022605"/>
    </source>
</evidence>
<evidence type="ECO:0000256" key="7">
    <source>
        <dbReference type="ARBA" id="ARBA00022741"/>
    </source>
</evidence>
<keyword evidence="17" id="KW-1185">Reference proteome</keyword>
<keyword evidence="8 13" id="KW-0418">Kinase</keyword>
<evidence type="ECO:0000256" key="14">
    <source>
        <dbReference type="RuleBase" id="RU004249"/>
    </source>
</evidence>
<dbReference type="CDD" id="cd04913">
    <property type="entry name" value="ACT_AKii-LysC-BS-like_1"/>
    <property type="match status" value="1"/>
</dbReference>
<sequence length="414" mass="43930">MALVVQKYGGTSVGDVPCIDRVARRIARRHERGDQLVVVVSAMSGVTDSLLRLARQVHPDPMGRELDLLLATGEQTTTALLAMALHAKKTRAVPLTGAQAGIVTDGSHTRARILNIGPKKIHRFLDEGAVVVVAGFQGQDLQGSITTLGRGGSDLTAIALAAVLKADLCEIYTDVDGVYTADPRMVPNAAKLDEISYDEMLEMAASGSKVMQSRSVEFAKKFRVVFEVRSSFSDAQGTIVKAETKSMEDVVVRGISLERNQAKLTIPAVPDHPGVAAKIFSSIADHGVSVDMIVQNVSDRGLTDITFTVNRDSLSRALRIIEPAAQELRAAPPRAQEGVAKLSVVGIGMRSHSGVAARLFQALADAGVNVQMISTSEIKISVVIDEQSAEKAVRTVHEAFGLAGAALPEAKKAG</sequence>
<dbReference type="Pfam" id="PF00696">
    <property type="entry name" value="AA_kinase"/>
    <property type="match status" value="1"/>
</dbReference>
<evidence type="ECO:0000256" key="12">
    <source>
        <dbReference type="PIRSR" id="PIRSR000726-1"/>
    </source>
</evidence>
<dbReference type="InterPro" id="IPR054352">
    <property type="entry name" value="ACT_Aspartokinase"/>
</dbReference>
<evidence type="ECO:0000256" key="13">
    <source>
        <dbReference type="RuleBase" id="RU003448"/>
    </source>
</evidence>
<dbReference type="SUPFAM" id="SSF53633">
    <property type="entry name" value="Carbamate kinase-like"/>
    <property type="match status" value="1"/>
</dbReference>
<keyword evidence="7 12" id="KW-0547">Nucleotide-binding</keyword>
<keyword evidence="6 13" id="KW-0808">Transferase</keyword>
<dbReference type="InterPro" id="IPR001341">
    <property type="entry name" value="Asp_kinase"/>
</dbReference>
<dbReference type="NCBIfam" id="TIGR00657">
    <property type="entry name" value="asp_kinases"/>
    <property type="match status" value="1"/>
</dbReference>
<dbReference type="InterPro" id="IPR018042">
    <property type="entry name" value="Aspartate_kinase_CS"/>
</dbReference>
<dbReference type="InterPro" id="IPR036393">
    <property type="entry name" value="AceGlu_kinase-like_sf"/>
</dbReference>
<dbReference type="AlphaFoldDB" id="A0A5E6M9I7"/>
<accession>A0A5E6M9I7</accession>
<feature type="binding site" evidence="12">
    <location>
        <begin position="173"/>
        <end position="174"/>
    </location>
    <ligand>
        <name>ATP</name>
        <dbReference type="ChEBI" id="CHEBI:30616"/>
    </ligand>
</feature>
<evidence type="ECO:0000256" key="6">
    <source>
        <dbReference type="ARBA" id="ARBA00022679"/>
    </source>
</evidence>